<evidence type="ECO:0000256" key="1">
    <source>
        <dbReference type="SAM" id="SignalP"/>
    </source>
</evidence>
<organism evidence="2 3">
    <name type="scientific">Lysobacter hankyongensis</name>
    <dbReference type="NCBI Taxonomy" id="1176535"/>
    <lineage>
        <taxon>Bacteria</taxon>
        <taxon>Pseudomonadati</taxon>
        <taxon>Pseudomonadota</taxon>
        <taxon>Gammaproteobacteria</taxon>
        <taxon>Lysobacterales</taxon>
        <taxon>Lysobacteraceae</taxon>
        <taxon>Lysobacter</taxon>
    </lineage>
</organism>
<dbReference type="Proteomes" id="UP001499959">
    <property type="component" value="Unassembled WGS sequence"/>
</dbReference>
<feature type="chain" id="PRO_5045435239" description="DUF3551 domain-containing protein" evidence="1">
    <location>
        <begin position="25"/>
        <end position="64"/>
    </location>
</feature>
<accession>A0ABP9BYZ3</accession>
<keyword evidence="3" id="KW-1185">Reference proteome</keyword>
<dbReference type="EMBL" id="BAABJE010000015">
    <property type="protein sequence ID" value="GAA4800668.1"/>
    <property type="molecule type" value="Genomic_DNA"/>
</dbReference>
<name>A0ABP9BYZ3_9GAMM</name>
<gene>
    <name evidence="2" type="ORF">GCM10023307_28860</name>
</gene>
<feature type="signal peptide" evidence="1">
    <location>
        <begin position="1"/>
        <end position="24"/>
    </location>
</feature>
<reference evidence="3" key="1">
    <citation type="journal article" date="2019" name="Int. J. Syst. Evol. Microbiol.">
        <title>The Global Catalogue of Microorganisms (GCM) 10K type strain sequencing project: providing services to taxonomists for standard genome sequencing and annotation.</title>
        <authorList>
            <consortium name="The Broad Institute Genomics Platform"/>
            <consortium name="The Broad Institute Genome Sequencing Center for Infectious Disease"/>
            <person name="Wu L."/>
            <person name="Ma J."/>
        </authorList>
    </citation>
    <scope>NUCLEOTIDE SEQUENCE [LARGE SCALE GENOMIC DNA]</scope>
    <source>
        <strain evidence="3">JCM 18204</strain>
    </source>
</reference>
<comment type="caution">
    <text evidence="2">The sequence shown here is derived from an EMBL/GenBank/DDBJ whole genome shotgun (WGS) entry which is preliminary data.</text>
</comment>
<evidence type="ECO:0000313" key="2">
    <source>
        <dbReference type="EMBL" id="GAA4800668.1"/>
    </source>
</evidence>
<proteinExistence type="predicted"/>
<dbReference type="RefSeq" id="WP_345304046.1">
    <property type="nucleotide sequence ID" value="NZ_BAABJE010000015.1"/>
</dbReference>
<keyword evidence="1" id="KW-0732">Signal</keyword>
<protein>
    <recommendedName>
        <fullName evidence="4">DUF3551 domain-containing protein</fullName>
    </recommendedName>
</protein>
<evidence type="ECO:0000313" key="3">
    <source>
        <dbReference type="Proteomes" id="UP001499959"/>
    </source>
</evidence>
<evidence type="ECO:0008006" key="4">
    <source>
        <dbReference type="Google" id="ProtNLM"/>
    </source>
</evidence>
<sequence length="64" mass="7037">MKRSMIAALATGVTLMIAGTLANAACSPNPCYQQFRQCRASGVSYYECYSRYEDCLARYGCPIP</sequence>